<dbReference type="EMBL" id="RJJC01000001">
    <property type="protein sequence ID" value="RNJ26092.1"/>
    <property type="molecule type" value="Genomic_DNA"/>
</dbReference>
<feature type="domain" description="Histidine kinase" evidence="6">
    <location>
        <begin position="207"/>
        <end position="395"/>
    </location>
</feature>
<evidence type="ECO:0000313" key="7">
    <source>
        <dbReference type="EMBL" id="RNJ26092.1"/>
    </source>
</evidence>
<evidence type="ECO:0000256" key="5">
    <source>
        <dbReference type="ARBA" id="ARBA00023136"/>
    </source>
</evidence>
<protein>
    <recommendedName>
        <fullName evidence="2">histidine kinase</fullName>
        <ecNumber evidence="2">2.7.13.3</ecNumber>
    </recommendedName>
</protein>
<accession>A0AAJ4UVK2</accession>
<dbReference type="CDD" id="cd00130">
    <property type="entry name" value="PAS"/>
    <property type="match status" value="1"/>
</dbReference>
<keyword evidence="3" id="KW-0808">Transferase</keyword>
<dbReference type="Gene3D" id="3.30.565.10">
    <property type="entry name" value="Histidine kinase-like ATPase, C-terminal domain"/>
    <property type="match status" value="1"/>
</dbReference>
<evidence type="ECO:0000313" key="8">
    <source>
        <dbReference type="Proteomes" id="UP000270581"/>
    </source>
</evidence>
<dbReference type="InterPro" id="IPR003594">
    <property type="entry name" value="HATPase_dom"/>
</dbReference>
<dbReference type="Pfam" id="PF08448">
    <property type="entry name" value="PAS_4"/>
    <property type="match status" value="1"/>
</dbReference>
<dbReference type="GO" id="GO:0030295">
    <property type="term" value="F:protein kinase activator activity"/>
    <property type="evidence" value="ECO:0007669"/>
    <property type="project" value="TreeGrafter"/>
</dbReference>
<dbReference type="PROSITE" id="PS50109">
    <property type="entry name" value="HIS_KIN"/>
    <property type="match status" value="1"/>
</dbReference>
<dbReference type="PANTHER" id="PTHR42878:SF15">
    <property type="entry name" value="BACTERIOPHYTOCHROME"/>
    <property type="match status" value="1"/>
</dbReference>
<dbReference type="InterPro" id="IPR013656">
    <property type="entry name" value="PAS_4"/>
</dbReference>
<comment type="catalytic activity">
    <reaction evidence="1">
        <text>ATP + protein L-histidine = ADP + protein N-phospho-L-histidine.</text>
        <dbReference type="EC" id="2.7.13.3"/>
    </reaction>
</comment>
<proteinExistence type="predicted"/>
<evidence type="ECO:0000259" key="6">
    <source>
        <dbReference type="PROSITE" id="PS50109"/>
    </source>
</evidence>
<dbReference type="Gene3D" id="3.30.450.20">
    <property type="entry name" value="PAS domain"/>
    <property type="match status" value="1"/>
</dbReference>
<evidence type="ECO:0000256" key="2">
    <source>
        <dbReference type="ARBA" id="ARBA00012438"/>
    </source>
</evidence>
<dbReference type="NCBIfam" id="TIGR00229">
    <property type="entry name" value="sensory_box"/>
    <property type="match status" value="1"/>
</dbReference>
<dbReference type="PANTHER" id="PTHR42878">
    <property type="entry name" value="TWO-COMPONENT HISTIDINE KINASE"/>
    <property type="match status" value="1"/>
</dbReference>
<sequence>MSIQWSTAPPSARPRLFVSSGNSSSVISVKESVSRASSIAVGRSGPERRLWFTPPPDLKCRSSVLNTMSDTPRSVDGRDESGDRFRNLFANLPGAALEVVWRDGEYHIVDVNEAFESVFGYDGDNVLDSPLAEWLSSEDTQDFDDNRARVREGEVVTETVERETADGPRTFQASGIPLFDGDRALIVYFDVSEDERRERYQRVLTRVLRHTLRNEMNAISAHAETIAARTDDDTVAEAATTIHETALDVARLDEKARVAESELSATPESETIDAARLLREVYHEMGRTHGLAVQNELPETLPVESDGKLQRVFSNVFESAAERDADCVEVTHDRLRDEYVAVRIHDDGNTLPPQVKQVLSDETELSQLTHGDGLGLWIAKWIVEGRGGSLYFEDERVCIELRPALTDRESPS</sequence>
<dbReference type="InterPro" id="IPR050351">
    <property type="entry name" value="BphY/WalK/GraS-like"/>
</dbReference>
<dbReference type="AlphaFoldDB" id="A0AAJ4UVK2"/>
<reference evidence="7 8" key="1">
    <citation type="submission" date="2018-11" db="EMBL/GenBank/DDBJ databases">
        <title>Genome sequences of Natronomonas sp. CBA1133.</title>
        <authorList>
            <person name="Roh S.W."/>
            <person name="Cha I.-T."/>
        </authorList>
    </citation>
    <scope>NUCLEOTIDE SEQUENCE [LARGE SCALE GENOMIC DNA]</scope>
    <source>
        <strain evidence="7 8">CBA1133</strain>
    </source>
</reference>
<keyword evidence="4" id="KW-0418">Kinase</keyword>
<name>A0AAJ4UVK2_9EURY</name>
<dbReference type="InterPro" id="IPR005467">
    <property type="entry name" value="His_kinase_dom"/>
</dbReference>
<dbReference type="InterPro" id="IPR000014">
    <property type="entry name" value="PAS"/>
</dbReference>
<dbReference type="GO" id="GO:0004673">
    <property type="term" value="F:protein histidine kinase activity"/>
    <property type="evidence" value="ECO:0007669"/>
    <property type="project" value="UniProtKB-EC"/>
</dbReference>
<evidence type="ECO:0000256" key="1">
    <source>
        <dbReference type="ARBA" id="ARBA00000085"/>
    </source>
</evidence>
<organism evidence="7 8">
    <name type="scientific">Halosegnis longus</name>
    <dbReference type="NCBI Taxonomy" id="2216012"/>
    <lineage>
        <taxon>Archaea</taxon>
        <taxon>Methanobacteriati</taxon>
        <taxon>Methanobacteriota</taxon>
        <taxon>Stenosarchaea group</taxon>
        <taxon>Halobacteria</taxon>
        <taxon>Halobacteriales</taxon>
        <taxon>Natronomonadaceae</taxon>
        <taxon>Halosegnis</taxon>
    </lineage>
</organism>
<comment type="caution">
    <text evidence="7">The sequence shown here is derived from an EMBL/GenBank/DDBJ whole genome shotgun (WGS) entry which is preliminary data.</text>
</comment>
<dbReference type="GO" id="GO:0016020">
    <property type="term" value="C:membrane"/>
    <property type="evidence" value="ECO:0007669"/>
    <property type="project" value="UniProtKB-SubCell"/>
</dbReference>
<evidence type="ECO:0000256" key="4">
    <source>
        <dbReference type="ARBA" id="ARBA00022777"/>
    </source>
</evidence>
<keyword evidence="5" id="KW-0472">Membrane</keyword>
<dbReference type="InterPro" id="IPR036890">
    <property type="entry name" value="HATPase_C_sf"/>
</dbReference>
<dbReference type="InterPro" id="IPR035965">
    <property type="entry name" value="PAS-like_dom_sf"/>
</dbReference>
<dbReference type="SUPFAM" id="SSF55785">
    <property type="entry name" value="PYP-like sensor domain (PAS domain)"/>
    <property type="match status" value="1"/>
</dbReference>
<dbReference type="EC" id="2.7.13.3" evidence="2"/>
<gene>
    <name evidence="7" type="ORF">Nmn1133_04935</name>
</gene>
<dbReference type="SMART" id="SM00091">
    <property type="entry name" value="PAS"/>
    <property type="match status" value="1"/>
</dbReference>
<evidence type="ECO:0000256" key="3">
    <source>
        <dbReference type="ARBA" id="ARBA00022679"/>
    </source>
</evidence>
<dbReference type="SUPFAM" id="SSF55874">
    <property type="entry name" value="ATPase domain of HSP90 chaperone/DNA topoisomerase II/histidine kinase"/>
    <property type="match status" value="1"/>
</dbReference>
<dbReference type="Pfam" id="PF02518">
    <property type="entry name" value="HATPase_c"/>
    <property type="match status" value="1"/>
</dbReference>
<dbReference type="GO" id="GO:0000156">
    <property type="term" value="F:phosphorelay response regulator activity"/>
    <property type="evidence" value="ECO:0007669"/>
    <property type="project" value="TreeGrafter"/>
</dbReference>
<keyword evidence="8" id="KW-1185">Reference proteome</keyword>
<dbReference type="GO" id="GO:0007234">
    <property type="term" value="P:osmosensory signaling via phosphorelay pathway"/>
    <property type="evidence" value="ECO:0007669"/>
    <property type="project" value="TreeGrafter"/>
</dbReference>
<dbReference type="Proteomes" id="UP000270581">
    <property type="component" value="Unassembled WGS sequence"/>
</dbReference>